<reference evidence="3" key="1">
    <citation type="submission" date="2021-01" db="EMBL/GenBank/DDBJ databases">
        <title>Whole genome shotgun sequence of Rugosimonospora africana NBRC 104875.</title>
        <authorList>
            <person name="Komaki H."/>
            <person name="Tamura T."/>
        </authorList>
    </citation>
    <scope>NUCLEOTIDE SEQUENCE</scope>
    <source>
        <strain evidence="3">NBRC 104875</strain>
    </source>
</reference>
<dbReference type="SUPFAM" id="SSF51445">
    <property type="entry name" value="(Trans)glycosidases"/>
    <property type="match status" value="1"/>
</dbReference>
<accession>A0A8J3QNG0</accession>
<name>A0A8J3QNG0_9ACTN</name>
<feature type="transmembrane region" description="Helical" evidence="2">
    <location>
        <begin position="876"/>
        <end position="896"/>
    </location>
</feature>
<sequence>MRLSRRSLTVAATAVVLLAIGALVADGVDGALGISTAPASAPVEHPAVAPAHSMVAPPRWVAVSVPADKRVTLAADAVAAALAGRGLLRPTVQPAGSGSAGSGSAGTGPAGSGSVGSGSTGTAPAGATLRVVLVASLPGSPPPGPPPTGSPLPGSPPTGSPSPGAALPASDEAFRIRSDGRGGGLVLEASSVAGAASGLYTVADRIRSGESVLPAGDDGRVVVPRLGLRMTDLGSVGLDPDPARFAAGTDYNLNTDVVSSAILPRAPWVDQHAVAAISAQYRQFVDHALVEGYNALTLPGFLEYVTFAGTGVYPAGDPHVARARAMVAAFGPVWRYAHDMGMKVYVKTDMLALSPPLKAYLTATAGMDLTSPKLWSVYQDGIRELYAAMPFLDGIMLRVGEGGSDYRLAGWDYYSEIDVTTVPAVQAMLRAFLRVADQTGIDVIFRTWSVSLGDVGDMHTDPDTFAKVLDGIDDEHLIVSTKYVAGDYYSYLPLNPTLTVGRQRRIIEFQARREFEGFGSLPNDLGDLEQQALRTLLAANPNIIGVWVWTQDGGPLLAGPRTLYLRAGFWQLWDLDVYLTSRLARDPDTDTGQATGDWIRQTLSTDPGTVDALSRAFALSRQAVTDGLYIGPFASRSVKALGLRPPPMMWIFEWDIVTGDTATLDSIYAVSRDQVDQAIAQGDRAVATARQMQALIDGTGAATWATPALRQSMMDTAAYQVNLFQTLGAYRTMVLRHARWLDSGSAADQRAWLAARAAYQKAREEHLRRYAGDVDLPAYNFAAADLGLARDDRDQTMAWLARVLLALLLAALAAGGLASRAAGRAGTGATRGRWSTWPGMAALRALWIGATQPWRVAGIESPSVSPARSWSRLDRVLVWLIPAAVLAGSRAIYAWFAAPAHLILVLGGWLLFALALRLLIGRADPFRLWAAVGGAAMLRTVILLVALVSRGPGRYWYLFWTAPTSRSVYITVAFAAFGWVFVVAFLALHDGYGLVRRRAMGRVVAATGVVLAVLGGLVAAIGLERALTIWNDQLALLPWGLARILGITVYLGIPASIPDYVSVAGAVLVAAGLALGWQGRRRAAGRDRRQGPPANRSALGCRPGRARCRALRCNSVLRRPRRSAVHWDGRPGVSPRTTTSAAEAWR</sequence>
<protein>
    <recommendedName>
        <fullName evidence="5">Glycosyl hydrolase family 67 C-terminus</fullName>
    </recommendedName>
</protein>
<organism evidence="3 4">
    <name type="scientific">Rugosimonospora africana</name>
    <dbReference type="NCBI Taxonomy" id="556532"/>
    <lineage>
        <taxon>Bacteria</taxon>
        <taxon>Bacillati</taxon>
        <taxon>Actinomycetota</taxon>
        <taxon>Actinomycetes</taxon>
        <taxon>Micromonosporales</taxon>
        <taxon>Micromonosporaceae</taxon>
        <taxon>Rugosimonospora</taxon>
    </lineage>
</organism>
<dbReference type="InterPro" id="IPR017853">
    <property type="entry name" value="GH"/>
</dbReference>
<gene>
    <name evidence="3" type="ORF">Raf01_24970</name>
</gene>
<feature type="transmembrane region" description="Helical" evidence="2">
    <location>
        <begin position="968"/>
        <end position="988"/>
    </location>
</feature>
<dbReference type="Proteomes" id="UP000642748">
    <property type="component" value="Unassembled WGS sequence"/>
</dbReference>
<dbReference type="RefSeq" id="WP_203917999.1">
    <property type="nucleotide sequence ID" value="NZ_BONZ01000023.1"/>
</dbReference>
<comment type="caution">
    <text evidence="3">The sequence shown here is derived from an EMBL/GenBank/DDBJ whole genome shotgun (WGS) entry which is preliminary data.</text>
</comment>
<feature type="transmembrane region" description="Helical" evidence="2">
    <location>
        <begin position="902"/>
        <end position="920"/>
    </location>
</feature>
<evidence type="ECO:0008006" key="5">
    <source>
        <dbReference type="Google" id="ProtNLM"/>
    </source>
</evidence>
<evidence type="ECO:0000256" key="1">
    <source>
        <dbReference type="SAM" id="MobiDB-lite"/>
    </source>
</evidence>
<keyword evidence="2" id="KW-1133">Transmembrane helix</keyword>
<feature type="transmembrane region" description="Helical" evidence="2">
    <location>
        <begin position="1060"/>
        <end position="1079"/>
    </location>
</feature>
<keyword evidence="4" id="KW-1185">Reference proteome</keyword>
<proteinExistence type="predicted"/>
<feature type="compositionally biased region" description="Polar residues" evidence="1">
    <location>
        <begin position="1135"/>
        <end position="1146"/>
    </location>
</feature>
<keyword evidence="2" id="KW-0472">Membrane</keyword>
<feature type="transmembrane region" description="Helical" evidence="2">
    <location>
        <begin position="927"/>
        <end position="948"/>
    </location>
</feature>
<feature type="compositionally biased region" description="Gly residues" evidence="1">
    <location>
        <begin position="98"/>
        <end position="119"/>
    </location>
</feature>
<dbReference type="EMBL" id="BONZ01000023">
    <property type="protein sequence ID" value="GIH14325.1"/>
    <property type="molecule type" value="Genomic_DNA"/>
</dbReference>
<keyword evidence="2" id="KW-0812">Transmembrane</keyword>
<feature type="transmembrane region" description="Helical" evidence="2">
    <location>
        <begin position="799"/>
        <end position="818"/>
    </location>
</feature>
<evidence type="ECO:0000256" key="2">
    <source>
        <dbReference type="SAM" id="Phobius"/>
    </source>
</evidence>
<feature type="region of interest" description="Disordered" evidence="1">
    <location>
        <begin position="1127"/>
        <end position="1146"/>
    </location>
</feature>
<evidence type="ECO:0000313" key="3">
    <source>
        <dbReference type="EMBL" id="GIH14325.1"/>
    </source>
</evidence>
<feature type="region of interest" description="Disordered" evidence="1">
    <location>
        <begin position="89"/>
        <end position="122"/>
    </location>
</feature>
<feature type="transmembrane region" description="Helical" evidence="2">
    <location>
        <begin position="1000"/>
        <end position="1023"/>
    </location>
</feature>
<feature type="compositionally biased region" description="Pro residues" evidence="1">
    <location>
        <begin position="139"/>
        <end position="160"/>
    </location>
</feature>
<evidence type="ECO:0000313" key="4">
    <source>
        <dbReference type="Proteomes" id="UP000642748"/>
    </source>
</evidence>
<feature type="region of interest" description="Disordered" evidence="1">
    <location>
        <begin position="135"/>
        <end position="168"/>
    </location>
</feature>
<dbReference type="AlphaFoldDB" id="A0A8J3QNG0"/>